<feature type="compositionally biased region" description="Basic residues" evidence="1">
    <location>
        <begin position="16"/>
        <end position="26"/>
    </location>
</feature>
<feature type="domain" description="2EXR" evidence="2">
    <location>
        <begin position="76"/>
        <end position="177"/>
    </location>
</feature>
<name>A0A4Z1KM20_9HELO</name>
<dbReference type="Proteomes" id="UP000297280">
    <property type="component" value="Unassembled WGS sequence"/>
</dbReference>
<feature type="compositionally biased region" description="Low complexity" evidence="1">
    <location>
        <begin position="45"/>
        <end position="59"/>
    </location>
</feature>
<keyword evidence="4" id="KW-1185">Reference proteome</keyword>
<dbReference type="PANTHER" id="PTHR35910">
    <property type="entry name" value="2EXR DOMAIN-CONTAINING PROTEIN"/>
    <property type="match status" value="1"/>
</dbReference>
<gene>
    <name evidence="3" type="ORF">BPOR_0406g00060</name>
</gene>
<comment type="caution">
    <text evidence="3">The sequence shown here is derived from an EMBL/GenBank/DDBJ whole genome shotgun (WGS) entry which is preliminary data.</text>
</comment>
<dbReference type="EMBL" id="PQXO01000405">
    <property type="protein sequence ID" value="TGO85342.1"/>
    <property type="molecule type" value="Genomic_DNA"/>
</dbReference>
<evidence type="ECO:0000313" key="4">
    <source>
        <dbReference type="Proteomes" id="UP000297280"/>
    </source>
</evidence>
<dbReference type="OrthoDB" id="3534283at2759"/>
<dbReference type="Pfam" id="PF20150">
    <property type="entry name" value="2EXR"/>
    <property type="match status" value="1"/>
</dbReference>
<dbReference type="AlphaFoldDB" id="A0A4Z1KM20"/>
<accession>A0A4Z1KM20</accession>
<evidence type="ECO:0000256" key="1">
    <source>
        <dbReference type="SAM" id="MobiDB-lite"/>
    </source>
</evidence>
<evidence type="ECO:0000259" key="2">
    <source>
        <dbReference type="Pfam" id="PF20150"/>
    </source>
</evidence>
<feature type="region of interest" description="Disordered" evidence="1">
    <location>
        <begin position="1"/>
        <end position="78"/>
    </location>
</feature>
<reference evidence="3 4" key="1">
    <citation type="submission" date="2017-12" db="EMBL/GenBank/DDBJ databases">
        <title>Comparative genomics of Botrytis spp.</title>
        <authorList>
            <person name="Valero-Jimenez C.A."/>
            <person name="Tapia P."/>
            <person name="Veloso J."/>
            <person name="Silva-Moreno E."/>
            <person name="Staats M."/>
            <person name="Valdes J.H."/>
            <person name="Van Kan J.A.L."/>
        </authorList>
    </citation>
    <scope>NUCLEOTIDE SEQUENCE [LARGE SCALE GENOMIC DNA]</scope>
    <source>
        <strain evidence="3 4">MUCL3349</strain>
    </source>
</reference>
<protein>
    <recommendedName>
        <fullName evidence="2">2EXR domain-containing protein</fullName>
    </recommendedName>
</protein>
<dbReference type="PANTHER" id="PTHR35910:SF1">
    <property type="entry name" value="2EXR DOMAIN-CONTAINING PROTEIN"/>
    <property type="match status" value="1"/>
</dbReference>
<sequence>MASSTPPSLRFMNHPHITHHSTHHTRDRNWHLSVTITSRKRTAADDPPTTYTPPRSDSPLIPDSASPERPAPPHSFHSFPRLPTELQTHIWTLAAKDIAPRDITICHEPCEFEGYASIIEKVIKCLVNLLTIGREKRVDYECSAVPALIHTNYLARSIARKVYRRWFQEALNRKIYVGMEDRVVVVSRPA</sequence>
<evidence type="ECO:0000313" key="3">
    <source>
        <dbReference type="EMBL" id="TGO85342.1"/>
    </source>
</evidence>
<dbReference type="InterPro" id="IPR045518">
    <property type="entry name" value="2EXR"/>
</dbReference>
<organism evidence="3 4">
    <name type="scientific">Botrytis porri</name>
    <dbReference type="NCBI Taxonomy" id="87229"/>
    <lineage>
        <taxon>Eukaryota</taxon>
        <taxon>Fungi</taxon>
        <taxon>Dikarya</taxon>
        <taxon>Ascomycota</taxon>
        <taxon>Pezizomycotina</taxon>
        <taxon>Leotiomycetes</taxon>
        <taxon>Helotiales</taxon>
        <taxon>Sclerotiniaceae</taxon>
        <taxon>Botrytis</taxon>
    </lineage>
</organism>
<proteinExistence type="predicted"/>